<dbReference type="Pfam" id="PF06375">
    <property type="entry name" value="AP3D1"/>
    <property type="match status" value="2"/>
</dbReference>
<feature type="region of interest" description="Disordered" evidence="1">
    <location>
        <begin position="68"/>
        <end position="103"/>
    </location>
</feature>
<dbReference type="SMART" id="SM01354">
    <property type="entry name" value="BLVR"/>
    <property type="match status" value="1"/>
</dbReference>
<proteinExistence type="predicted"/>
<dbReference type="AlphaFoldDB" id="A0AAD5ML30"/>
<feature type="compositionally biased region" description="Basic and acidic residues" evidence="1">
    <location>
        <begin position="160"/>
        <end position="175"/>
    </location>
</feature>
<accession>A0AAD5ML30</accession>
<protein>
    <recommendedName>
        <fullName evidence="2">AP-3 complex subunit delta domain-containing protein</fullName>
    </recommendedName>
</protein>
<name>A0AAD5ML30_PARTN</name>
<feature type="region of interest" description="Disordered" evidence="1">
    <location>
        <begin position="115"/>
        <end position="182"/>
    </location>
</feature>
<dbReference type="GO" id="GO:0030123">
    <property type="term" value="C:AP-3 adaptor complex"/>
    <property type="evidence" value="ECO:0007669"/>
    <property type="project" value="InterPro"/>
</dbReference>
<keyword evidence="4" id="KW-1185">Reference proteome</keyword>
<feature type="domain" description="AP-3 complex subunit delta" evidence="2">
    <location>
        <begin position="12"/>
        <end position="104"/>
    </location>
</feature>
<comment type="caution">
    <text evidence="3">The sequence shown here is derived from an EMBL/GenBank/DDBJ whole genome shotgun (WGS) entry which is preliminary data.</text>
</comment>
<dbReference type="EMBL" id="JAHQIW010000107">
    <property type="protein sequence ID" value="KAJ1346064.1"/>
    <property type="molecule type" value="Genomic_DNA"/>
</dbReference>
<sequence length="182" mass="20640">MKAKKIKESVELSPSEIERRRKARQAERENNPYYVKGTATAPKRPTRFMALDSSNANTRREVTVVHKVNRADGEMPEDAKSTDEDDKDAHGISDEFRALDINLDEPLRPDEVVRGPQAYNRQYHSSSISALVPRAPTTMPYQDVTPVNKNDSSKKKKREKLVDADGIQKEEKEETAGSYHSK</sequence>
<evidence type="ECO:0000259" key="2">
    <source>
        <dbReference type="SMART" id="SM01354"/>
    </source>
</evidence>
<evidence type="ECO:0000313" key="3">
    <source>
        <dbReference type="EMBL" id="KAJ1346064.1"/>
    </source>
</evidence>
<feature type="compositionally biased region" description="Basic and acidic residues" evidence="1">
    <location>
        <begin position="68"/>
        <end position="98"/>
    </location>
</feature>
<evidence type="ECO:0000256" key="1">
    <source>
        <dbReference type="SAM" id="MobiDB-lite"/>
    </source>
</evidence>
<reference evidence="3" key="1">
    <citation type="submission" date="2021-06" db="EMBL/GenBank/DDBJ databases">
        <title>Parelaphostrongylus tenuis whole genome reference sequence.</title>
        <authorList>
            <person name="Garwood T.J."/>
            <person name="Larsen P.A."/>
            <person name="Fountain-Jones N.M."/>
            <person name="Garbe J.R."/>
            <person name="Macchietto M.G."/>
            <person name="Kania S.A."/>
            <person name="Gerhold R.W."/>
            <person name="Richards J.E."/>
            <person name="Wolf T.M."/>
        </authorList>
    </citation>
    <scope>NUCLEOTIDE SEQUENCE</scope>
    <source>
        <strain evidence="3">MNPRO001-30</strain>
        <tissue evidence="3">Meninges</tissue>
    </source>
</reference>
<evidence type="ECO:0000313" key="4">
    <source>
        <dbReference type="Proteomes" id="UP001196413"/>
    </source>
</evidence>
<organism evidence="3 4">
    <name type="scientific">Parelaphostrongylus tenuis</name>
    <name type="common">Meningeal worm</name>
    <dbReference type="NCBI Taxonomy" id="148309"/>
    <lineage>
        <taxon>Eukaryota</taxon>
        <taxon>Metazoa</taxon>
        <taxon>Ecdysozoa</taxon>
        <taxon>Nematoda</taxon>
        <taxon>Chromadorea</taxon>
        <taxon>Rhabditida</taxon>
        <taxon>Rhabditina</taxon>
        <taxon>Rhabditomorpha</taxon>
        <taxon>Strongyloidea</taxon>
        <taxon>Metastrongylidae</taxon>
        <taxon>Parelaphostrongylus</taxon>
    </lineage>
</organism>
<dbReference type="Proteomes" id="UP001196413">
    <property type="component" value="Unassembled WGS sequence"/>
</dbReference>
<feature type="region of interest" description="Disordered" evidence="1">
    <location>
        <begin position="1"/>
        <end position="42"/>
    </location>
</feature>
<dbReference type="GO" id="GO:0015031">
    <property type="term" value="P:protein transport"/>
    <property type="evidence" value="ECO:0007669"/>
    <property type="project" value="InterPro"/>
</dbReference>
<feature type="compositionally biased region" description="Basic and acidic residues" evidence="1">
    <location>
        <begin position="1"/>
        <end position="30"/>
    </location>
</feature>
<dbReference type="InterPro" id="IPR010474">
    <property type="entry name" value="AP3D_dom_metazoa"/>
</dbReference>
<gene>
    <name evidence="3" type="ORF">KIN20_000748</name>
</gene>
<feature type="compositionally biased region" description="Polar residues" evidence="1">
    <location>
        <begin position="119"/>
        <end position="129"/>
    </location>
</feature>